<protein>
    <submittedName>
        <fullName evidence="6">Phosphoglycerate mutase</fullName>
        <ecNumber evidence="6">3.1.3.73</ecNumber>
    </submittedName>
</protein>
<evidence type="ECO:0000256" key="5">
    <source>
        <dbReference type="PIRSR" id="PIRSR613078-3"/>
    </source>
</evidence>
<dbReference type="SMART" id="SM00855">
    <property type="entry name" value="PGAM"/>
    <property type="match status" value="1"/>
</dbReference>
<evidence type="ECO:0000256" key="3">
    <source>
        <dbReference type="PIRSR" id="PIRSR613078-1"/>
    </source>
</evidence>
<keyword evidence="2" id="KW-0413">Isomerase</keyword>
<dbReference type="InterPro" id="IPR050275">
    <property type="entry name" value="PGM_Phosphatase"/>
</dbReference>
<dbReference type="RefSeq" id="WP_042399612.1">
    <property type="nucleotide sequence ID" value="NZ_CYZV01000006.1"/>
</dbReference>
<dbReference type="PROSITE" id="PS00175">
    <property type="entry name" value="PG_MUTASE"/>
    <property type="match status" value="1"/>
</dbReference>
<organism evidence="6 7">
    <name type="scientific">Clostridium disporicum</name>
    <dbReference type="NCBI Taxonomy" id="84024"/>
    <lineage>
        <taxon>Bacteria</taxon>
        <taxon>Bacillati</taxon>
        <taxon>Bacillota</taxon>
        <taxon>Clostridia</taxon>
        <taxon>Eubacteriales</taxon>
        <taxon>Clostridiaceae</taxon>
        <taxon>Clostridium</taxon>
    </lineage>
</organism>
<sequence length="209" mass="23900">MNTTIYLTRHGQTLWNLEKRLQGRGNSPLTEDGIERAKELRDRLKNIHIDIIYSSPIERAFETAKIIKGDKDVEIITDDGFMEMCFGDYEGRKTDEVMKENPNWDIGLIMKGNTELSAPNGENLNEVRARVANTMNKIIKANIGKTILIVAHGITLKAIMYYFKDNEVNSEVMGQSTLTKINVDENNNFNIEFKNDSSHFTVKDQKLGW</sequence>
<dbReference type="PANTHER" id="PTHR48100">
    <property type="entry name" value="BROAD-SPECIFICITY PHOSPHATASE YOR283W-RELATED"/>
    <property type="match status" value="1"/>
</dbReference>
<dbReference type="GO" id="GO:0005737">
    <property type="term" value="C:cytoplasm"/>
    <property type="evidence" value="ECO:0007669"/>
    <property type="project" value="TreeGrafter"/>
</dbReference>
<dbReference type="Gene3D" id="3.40.50.1240">
    <property type="entry name" value="Phosphoglycerate mutase-like"/>
    <property type="match status" value="1"/>
</dbReference>
<feature type="active site" description="Proton donor/acceptor" evidence="3">
    <location>
        <position position="83"/>
    </location>
</feature>
<feature type="active site" description="Tele-phosphohistidine intermediate" evidence="3">
    <location>
        <position position="10"/>
    </location>
</feature>
<dbReference type="PANTHER" id="PTHR48100:SF1">
    <property type="entry name" value="HISTIDINE PHOSPHATASE FAMILY PROTEIN-RELATED"/>
    <property type="match status" value="1"/>
</dbReference>
<feature type="binding site" evidence="4">
    <location>
        <position position="59"/>
    </location>
    <ligand>
        <name>substrate</name>
    </ligand>
</feature>
<dbReference type="GO" id="GO:0043755">
    <property type="term" value="F:alpha-ribazole phosphatase activity"/>
    <property type="evidence" value="ECO:0007669"/>
    <property type="project" value="UniProtKB-EC"/>
</dbReference>
<evidence type="ECO:0000313" key="6">
    <source>
        <dbReference type="EMBL" id="CUN77890.1"/>
    </source>
</evidence>
<name>A0A173ZQM8_9CLOT</name>
<evidence type="ECO:0000256" key="1">
    <source>
        <dbReference type="ARBA" id="ARBA00023152"/>
    </source>
</evidence>
<dbReference type="InterPro" id="IPR013078">
    <property type="entry name" value="His_Pase_superF_clade-1"/>
</dbReference>
<dbReference type="InterPro" id="IPR001345">
    <property type="entry name" value="PG/BPGM_mutase_AS"/>
</dbReference>
<dbReference type="GeneID" id="83012402"/>
<evidence type="ECO:0000313" key="7">
    <source>
        <dbReference type="Proteomes" id="UP000095558"/>
    </source>
</evidence>
<keyword evidence="1" id="KW-0324">Glycolysis</keyword>
<accession>A0A173ZQM8</accession>
<gene>
    <name evidence="6" type="primary">cobC_1</name>
    <name evidence="6" type="ORF">ERS852470_00692</name>
</gene>
<dbReference type="Pfam" id="PF00300">
    <property type="entry name" value="His_Phos_1"/>
    <property type="match status" value="1"/>
</dbReference>
<dbReference type="AlphaFoldDB" id="A0A173ZQM8"/>
<dbReference type="OrthoDB" id="9781415at2"/>
<feature type="binding site" evidence="4">
    <location>
        <begin position="9"/>
        <end position="16"/>
    </location>
    <ligand>
        <name>substrate</name>
    </ligand>
</feature>
<dbReference type="STRING" id="84024.ERS852471_00869"/>
<dbReference type="Proteomes" id="UP000095558">
    <property type="component" value="Unassembled WGS sequence"/>
</dbReference>
<reference evidence="6 7" key="1">
    <citation type="submission" date="2015-09" db="EMBL/GenBank/DDBJ databases">
        <authorList>
            <consortium name="Pathogen Informatics"/>
        </authorList>
    </citation>
    <scope>NUCLEOTIDE SEQUENCE [LARGE SCALE GENOMIC DNA]</scope>
    <source>
        <strain evidence="6 7">2789STDY5834855</strain>
    </source>
</reference>
<keyword evidence="6" id="KW-0378">Hydrolase</keyword>
<evidence type="ECO:0000256" key="4">
    <source>
        <dbReference type="PIRSR" id="PIRSR613078-2"/>
    </source>
</evidence>
<dbReference type="EC" id="3.1.3.73" evidence="6"/>
<feature type="site" description="Transition state stabilizer" evidence="5">
    <location>
        <position position="152"/>
    </location>
</feature>
<proteinExistence type="predicted"/>
<dbReference type="CDD" id="cd07067">
    <property type="entry name" value="HP_PGM_like"/>
    <property type="match status" value="1"/>
</dbReference>
<dbReference type="SUPFAM" id="SSF53254">
    <property type="entry name" value="Phosphoglycerate mutase-like"/>
    <property type="match status" value="1"/>
</dbReference>
<dbReference type="InterPro" id="IPR029033">
    <property type="entry name" value="His_PPase_superfam"/>
</dbReference>
<dbReference type="EMBL" id="CYZV01000006">
    <property type="protein sequence ID" value="CUN77890.1"/>
    <property type="molecule type" value="Genomic_DNA"/>
</dbReference>
<evidence type="ECO:0000256" key="2">
    <source>
        <dbReference type="ARBA" id="ARBA00023235"/>
    </source>
</evidence>